<dbReference type="Proteomes" id="UP001165489">
    <property type="component" value="Unassembled WGS sequence"/>
</dbReference>
<dbReference type="InterPro" id="IPR012340">
    <property type="entry name" value="NA-bd_OB-fold"/>
</dbReference>
<organism evidence="2 3">
    <name type="scientific">Belliella filtrata</name>
    <dbReference type="NCBI Taxonomy" id="2923435"/>
    <lineage>
        <taxon>Bacteria</taxon>
        <taxon>Pseudomonadati</taxon>
        <taxon>Bacteroidota</taxon>
        <taxon>Cytophagia</taxon>
        <taxon>Cytophagales</taxon>
        <taxon>Cyclobacteriaceae</taxon>
        <taxon>Belliella</taxon>
    </lineage>
</organism>
<dbReference type="Gene3D" id="2.40.50.140">
    <property type="entry name" value="Nucleic acid-binding proteins"/>
    <property type="match status" value="1"/>
</dbReference>
<name>A0ABS9UXG1_9BACT</name>
<dbReference type="RefSeq" id="WP_241346918.1">
    <property type="nucleotide sequence ID" value="NZ_JAKZGP010000006.1"/>
</dbReference>
<protein>
    <submittedName>
        <fullName evidence="2">Single-stranded DNA-binding protein</fullName>
    </submittedName>
</protein>
<proteinExistence type="predicted"/>
<comment type="caution">
    <text evidence="2">The sequence shown here is derived from an EMBL/GenBank/DDBJ whole genome shotgun (WGS) entry which is preliminary data.</text>
</comment>
<keyword evidence="3" id="KW-1185">Reference proteome</keyword>
<evidence type="ECO:0000256" key="1">
    <source>
        <dbReference type="ARBA" id="ARBA00023125"/>
    </source>
</evidence>
<evidence type="ECO:0000313" key="2">
    <source>
        <dbReference type="EMBL" id="MCH7408624.1"/>
    </source>
</evidence>
<evidence type="ECO:0000313" key="3">
    <source>
        <dbReference type="Proteomes" id="UP001165489"/>
    </source>
</evidence>
<dbReference type="GO" id="GO:0003677">
    <property type="term" value="F:DNA binding"/>
    <property type="evidence" value="ECO:0007669"/>
    <property type="project" value="UniProtKB-KW"/>
</dbReference>
<accession>A0ABS9UXG1</accession>
<gene>
    <name evidence="2" type="ORF">MM239_04400</name>
</gene>
<dbReference type="Pfam" id="PF00436">
    <property type="entry name" value="SSB"/>
    <property type="match status" value="1"/>
</dbReference>
<sequence>MATNEYYKNANGEKVEETTWHNVIAWDKAASIFRKVHR</sequence>
<dbReference type="EMBL" id="JAKZGP010000006">
    <property type="protein sequence ID" value="MCH7408624.1"/>
    <property type="molecule type" value="Genomic_DNA"/>
</dbReference>
<dbReference type="InterPro" id="IPR000424">
    <property type="entry name" value="Primosome_PriB/ssb"/>
</dbReference>
<dbReference type="SUPFAM" id="SSF50249">
    <property type="entry name" value="Nucleic acid-binding proteins"/>
    <property type="match status" value="1"/>
</dbReference>
<reference evidence="2" key="1">
    <citation type="submission" date="2022-03" db="EMBL/GenBank/DDBJ databases">
        <title>De novo assembled genomes of Belliella spp. (Cyclobacteriaceae) strains.</title>
        <authorList>
            <person name="Szabo A."/>
            <person name="Korponai K."/>
            <person name="Felfoldi T."/>
        </authorList>
    </citation>
    <scope>NUCLEOTIDE SEQUENCE</scope>
    <source>
        <strain evidence="2">DSM 111904</strain>
    </source>
</reference>
<keyword evidence="1 2" id="KW-0238">DNA-binding</keyword>